<dbReference type="SUPFAM" id="SSF51161">
    <property type="entry name" value="Trimeric LpxA-like enzymes"/>
    <property type="match status" value="1"/>
</dbReference>
<keyword evidence="6" id="KW-1185">Reference proteome</keyword>
<evidence type="ECO:0000256" key="1">
    <source>
        <dbReference type="ARBA" id="ARBA00007274"/>
    </source>
</evidence>
<dbReference type="InterPro" id="IPR020019">
    <property type="entry name" value="AcTrfase_PglD-like"/>
</dbReference>
<comment type="similarity">
    <text evidence="1">Belongs to the transferase hexapeptide repeat family.</text>
</comment>
<dbReference type="InterPro" id="IPR011004">
    <property type="entry name" value="Trimer_LpxA-like_sf"/>
</dbReference>
<feature type="site" description="Increases basicity of active site His" evidence="2">
    <location>
        <position position="141"/>
    </location>
</feature>
<dbReference type="AlphaFoldDB" id="A0A841GMQ7"/>
<dbReference type="NCBIfam" id="TIGR03570">
    <property type="entry name" value="NeuD_NnaD"/>
    <property type="match status" value="1"/>
</dbReference>
<organism evidence="5 6">
    <name type="scientific">Longimicrobium terrae</name>
    <dbReference type="NCBI Taxonomy" id="1639882"/>
    <lineage>
        <taxon>Bacteria</taxon>
        <taxon>Pseudomonadati</taxon>
        <taxon>Gemmatimonadota</taxon>
        <taxon>Longimicrobiia</taxon>
        <taxon>Longimicrobiales</taxon>
        <taxon>Longimicrobiaceae</taxon>
        <taxon>Longimicrobium</taxon>
    </lineage>
</organism>
<dbReference type="CDD" id="cd03360">
    <property type="entry name" value="LbH_AT_putative"/>
    <property type="match status" value="1"/>
</dbReference>
<dbReference type="Proteomes" id="UP000582837">
    <property type="component" value="Unassembled WGS sequence"/>
</dbReference>
<evidence type="ECO:0000256" key="2">
    <source>
        <dbReference type="PIRSR" id="PIRSR620019-1"/>
    </source>
</evidence>
<dbReference type="PANTHER" id="PTHR43300">
    <property type="entry name" value="ACETYLTRANSFERASE"/>
    <property type="match status" value="1"/>
</dbReference>
<protein>
    <submittedName>
        <fullName evidence="5">Sugar O-acyltransferase (Sialic acid O-acetyltransferase NeuD family)</fullName>
    </submittedName>
</protein>
<keyword evidence="5" id="KW-0808">Transferase</keyword>
<dbReference type="RefSeq" id="WP_170030808.1">
    <property type="nucleotide sequence ID" value="NZ_JABDTL010000001.1"/>
</dbReference>
<dbReference type="EMBL" id="JACHIA010000001">
    <property type="protein sequence ID" value="MBB6068592.1"/>
    <property type="molecule type" value="Genomic_DNA"/>
</dbReference>
<dbReference type="Pfam" id="PF17836">
    <property type="entry name" value="PglD_N"/>
    <property type="match status" value="1"/>
</dbReference>
<name>A0A841GMQ7_9BACT</name>
<feature type="binding site" evidence="3">
    <location>
        <position position="73"/>
    </location>
    <ligand>
        <name>substrate</name>
    </ligand>
</feature>
<keyword evidence="5" id="KW-0012">Acyltransferase</keyword>
<dbReference type="Gene3D" id="3.40.50.20">
    <property type="match status" value="1"/>
</dbReference>
<evidence type="ECO:0000313" key="6">
    <source>
        <dbReference type="Proteomes" id="UP000582837"/>
    </source>
</evidence>
<feature type="binding site" evidence="3">
    <location>
        <position position="170"/>
    </location>
    <ligand>
        <name>acetyl-CoA</name>
        <dbReference type="ChEBI" id="CHEBI:57288"/>
    </ligand>
</feature>
<comment type="caution">
    <text evidence="5">The sequence shown here is derived from an EMBL/GenBank/DDBJ whole genome shotgun (WGS) entry which is preliminary data.</text>
</comment>
<dbReference type="InterPro" id="IPR050179">
    <property type="entry name" value="Trans_hexapeptide_repeat"/>
</dbReference>
<evidence type="ECO:0000256" key="3">
    <source>
        <dbReference type="PIRSR" id="PIRSR620019-2"/>
    </source>
</evidence>
<feature type="domain" description="PglD N-terminal" evidence="4">
    <location>
        <begin position="5"/>
        <end position="85"/>
    </location>
</feature>
<accession>A0A841GMQ7</accession>
<evidence type="ECO:0000313" key="5">
    <source>
        <dbReference type="EMBL" id="MBB6068592.1"/>
    </source>
</evidence>
<dbReference type="InterPro" id="IPR041561">
    <property type="entry name" value="PglD_N"/>
</dbReference>
<dbReference type="Gene3D" id="2.160.10.10">
    <property type="entry name" value="Hexapeptide repeat proteins"/>
    <property type="match status" value="1"/>
</dbReference>
<evidence type="ECO:0000259" key="4">
    <source>
        <dbReference type="Pfam" id="PF17836"/>
    </source>
</evidence>
<feature type="active site" description="Proton acceptor" evidence="2">
    <location>
        <position position="140"/>
    </location>
</feature>
<sequence length="220" mass="22518">MVQPLVIVGAGGHGREMAALVAEINAAAPRWELLGFVDDGREPGTAVGDSRVLGGAEWLLNSTIAPHVVLGLGSPALKRRLAERLRPRVAGFPALVHPGVTLHPSARVGEGVQVCAGCVVTVDLEIGAFATLNRLCTVSHDCRVGEYATLAPGVLLAGAVHVGEGADLGIGCSVIQGVRIGAWSIVGAGAAVVRDLPADCTAVGVPARPIRQRAAGWYLN</sequence>
<dbReference type="PANTHER" id="PTHR43300:SF7">
    <property type="entry name" value="UDP-N-ACETYLBACILLOSAMINE N-ACETYLTRANSFERASE"/>
    <property type="match status" value="1"/>
</dbReference>
<reference evidence="5 6" key="1">
    <citation type="submission" date="2020-08" db="EMBL/GenBank/DDBJ databases">
        <title>Genomic Encyclopedia of Type Strains, Phase IV (KMG-IV): sequencing the most valuable type-strain genomes for metagenomic binning, comparative biology and taxonomic classification.</title>
        <authorList>
            <person name="Goeker M."/>
        </authorList>
    </citation>
    <scope>NUCLEOTIDE SEQUENCE [LARGE SCALE GENOMIC DNA]</scope>
    <source>
        <strain evidence="5 6">DSM 29007</strain>
    </source>
</reference>
<proteinExistence type="inferred from homology"/>
<gene>
    <name evidence="5" type="ORF">HNQ61_000203</name>
</gene>
<dbReference type="GO" id="GO:0016746">
    <property type="term" value="F:acyltransferase activity"/>
    <property type="evidence" value="ECO:0007669"/>
    <property type="project" value="UniProtKB-KW"/>
</dbReference>